<dbReference type="SFLD" id="SFLDG01129">
    <property type="entry name" value="C1.5:_HAD__Beta-PGM__Phosphata"/>
    <property type="match status" value="1"/>
</dbReference>
<name>A0A4R2RKY3_9RHOB</name>
<dbReference type="Gene3D" id="1.10.150.240">
    <property type="entry name" value="Putative phosphatase, domain 2"/>
    <property type="match status" value="1"/>
</dbReference>
<dbReference type="GO" id="GO:0016787">
    <property type="term" value="F:hydrolase activity"/>
    <property type="evidence" value="ECO:0007669"/>
    <property type="project" value="UniProtKB-KW"/>
</dbReference>
<dbReference type="Gene3D" id="3.40.50.1000">
    <property type="entry name" value="HAD superfamily/HAD-like"/>
    <property type="match status" value="1"/>
</dbReference>
<dbReference type="CDD" id="cd07528">
    <property type="entry name" value="HAD_CbbY-like"/>
    <property type="match status" value="1"/>
</dbReference>
<organism evidence="1 2">
    <name type="scientific">Rhodovulum bhavnagarense</name>
    <dbReference type="NCBI Taxonomy" id="992286"/>
    <lineage>
        <taxon>Bacteria</taxon>
        <taxon>Pseudomonadati</taxon>
        <taxon>Pseudomonadota</taxon>
        <taxon>Alphaproteobacteria</taxon>
        <taxon>Rhodobacterales</taxon>
        <taxon>Paracoccaceae</taxon>
        <taxon>Rhodovulum</taxon>
    </lineage>
</organism>
<dbReference type="SFLD" id="SFLDG01135">
    <property type="entry name" value="C1.5.6:_HAD__Beta-PGM__Phospha"/>
    <property type="match status" value="1"/>
</dbReference>
<keyword evidence="2" id="KW-1185">Reference proteome</keyword>
<dbReference type="OrthoDB" id="9782449at2"/>
<dbReference type="Pfam" id="PF00702">
    <property type="entry name" value="Hydrolase"/>
    <property type="match status" value="1"/>
</dbReference>
<keyword evidence="1" id="KW-0378">Hydrolase</keyword>
<accession>A0A4R2RKY3</accession>
<dbReference type="PANTHER" id="PTHR42896:SF2">
    <property type="entry name" value="CBBY-LIKE PROTEIN"/>
    <property type="match status" value="1"/>
</dbReference>
<dbReference type="SFLD" id="SFLDS00003">
    <property type="entry name" value="Haloacid_Dehalogenase"/>
    <property type="match status" value="1"/>
</dbReference>
<dbReference type="EMBL" id="SLXU01000001">
    <property type="protein sequence ID" value="TCP63229.1"/>
    <property type="molecule type" value="Genomic_DNA"/>
</dbReference>
<dbReference type="AlphaFoldDB" id="A0A4R2RKY3"/>
<dbReference type="InterPro" id="IPR036412">
    <property type="entry name" value="HAD-like_sf"/>
</dbReference>
<dbReference type="InterPro" id="IPR023198">
    <property type="entry name" value="PGP-like_dom2"/>
</dbReference>
<dbReference type="SFLD" id="SFLDF00035">
    <property type="entry name" value="phosphoglycolate_phosphatase"/>
    <property type="match status" value="1"/>
</dbReference>
<reference evidence="1 2" key="1">
    <citation type="submission" date="2019-03" db="EMBL/GenBank/DDBJ databases">
        <title>Genomic Encyclopedia of Type Strains, Phase IV (KMG-IV): sequencing the most valuable type-strain genomes for metagenomic binning, comparative biology and taxonomic classification.</title>
        <authorList>
            <person name="Goeker M."/>
        </authorList>
    </citation>
    <scope>NUCLEOTIDE SEQUENCE [LARGE SCALE GENOMIC DNA]</scope>
    <source>
        <strain evidence="1 2">DSM 24766</strain>
    </source>
</reference>
<dbReference type="RefSeq" id="WP_132950159.1">
    <property type="nucleotide sequence ID" value="NZ_SLXU01000001.1"/>
</dbReference>
<dbReference type="PANTHER" id="PTHR42896">
    <property type="entry name" value="XYLULOSE-1,5-BISPHOSPHATE (XUBP) PHOSPHATASE"/>
    <property type="match status" value="1"/>
</dbReference>
<sequence>MTLNALIFDVDGTLAETEEIHRRAFNETFAEWGLDWNWSQDDYRVLLKTGGGKERIAAFQFSLADTARKLTDDEIRALHKDKTARYGHLIAQGHVTLRPGIADLVEKAREAGMRLALATTTSRPNVEALTQACWGKAAADLFPVIASGDEVARKKPDPEIYLLALKRLGLPPRDCVAFEDSRIGLHSAMGAGLPVVVTPSLYTDEEEHMGAAFRIPDLSRKNWPLMLVARLCSD</sequence>
<dbReference type="InterPro" id="IPR023214">
    <property type="entry name" value="HAD_sf"/>
</dbReference>
<gene>
    <name evidence="1" type="ORF">EV663_101497</name>
</gene>
<dbReference type="PRINTS" id="PR00413">
    <property type="entry name" value="HADHALOGNASE"/>
</dbReference>
<protein>
    <submittedName>
        <fullName evidence="1">HAD superfamily hydrolase (TIGR01509 family)</fullName>
    </submittedName>
</protein>
<comment type="caution">
    <text evidence="1">The sequence shown here is derived from an EMBL/GenBank/DDBJ whole genome shotgun (WGS) entry which is preliminary data.</text>
</comment>
<proteinExistence type="predicted"/>
<dbReference type="InterPro" id="IPR006439">
    <property type="entry name" value="HAD-SF_hydro_IA"/>
</dbReference>
<dbReference type="Proteomes" id="UP000295050">
    <property type="component" value="Unassembled WGS sequence"/>
</dbReference>
<dbReference type="InterPro" id="IPR044999">
    <property type="entry name" value="CbbY-like"/>
</dbReference>
<evidence type="ECO:0000313" key="1">
    <source>
        <dbReference type="EMBL" id="TCP63229.1"/>
    </source>
</evidence>
<dbReference type="SUPFAM" id="SSF56784">
    <property type="entry name" value="HAD-like"/>
    <property type="match status" value="1"/>
</dbReference>
<evidence type="ECO:0000313" key="2">
    <source>
        <dbReference type="Proteomes" id="UP000295050"/>
    </source>
</evidence>
<dbReference type="NCBIfam" id="TIGR01509">
    <property type="entry name" value="HAD-SF-IA-v3"/>
    <property type="match status" value="1"/>
</dbReference>